<dbReference type="Proteomes" id="UP001207742">
    <property type="component" value="Unassembled WGS sequence"/>
</dbReference>
<dbReference type="InterPro" id="IPR046947">
    <property type="entry name" value="LytR-like"/>
</dbReference>
<evidence type="ECO:0000256" key="1">
    <source>
        <dbReference type="PROSITE-ProRule" id="PRU00169"/>
    </source>
</evidence>
<gene>
    <name evidence="4" type="ORF">OL497_11735</name>
</gene>
<reference evidence="4 5" key="1">
    <citation type="submission" date="2022-10" db="EMBL/GenBank/DDBJ databases">
        <title>Chitinophaga nivalis PC15 sp. nov., isolated from Pyeongchang county, South Korea.</title>
        <authorList>
            <person name="Trinh H.N."/>
        </authorList>
    </citation>
    <scope>NUCLEOTIDE SEQUENCE [LARGE SCALE GENOMIC DNA]</scope>
    <source>
        <strain evidence="4 5">PC14</strain>
    </source>
</reference>
<name>A0ABT3ILC1_9BACT</name>
<dbReference type="Pfam" id="PF04397">
    <property type="entry name" value="LytTR"/>
    <property type="match status" value="1"/>
</dbReference>
<comment type="caution">
    <text evidence="4">The sequence shown here is derived from an EMBL/GenBank/DDBJ whole genome shotgun (WGS) entry which is preliminary data.</text>
</comment>
<evidence type="ECO:0000313" key="4">
    <source>
        <dbReference type="EMBL" id="MCW3484570.1"/>
    </source>
</evidence>
<dbReference type="InterPro" id="IPR001789">
    <property type="entry name" value="Sig_transdc_resp-reg_receiver"/>
</dbReference>
<evidence type="ECO:0000313" key="5">
    <source>
        <dbReference type="Proteomes" id="UP001207742"/>
    </source>
</evidence>
<dbReference type="SUPFAM" id="SSF52172">
    <property type="entry name" value="CheY-like"/>
    <property type="match status" value="1"/>
</dbReference>
<accession>A0ABT3ILC1</accession>
<dbReference type="Gene3D" id="3.40.50.2300">
    <property type="match status" value="1"/>
</dbReference>
<proteinExistence type="predicted"/>
<dbReference type="Gene3D" id="2.40.50.1020">
    <property type="entry name" value="LytTr DNA-binding domain"/>
    <property type="match status" value="1"/>
</dbReference>
<dbReference type="EMBL" id="JAPDNS010000001">
    <property type="protein sequence ID" value="MCW3484570.1"/>
    <property type="molecule type" value="Genomic_DNA"/>
</dbReference>
<dbReference type="PROSITE" id="PS50930">
    <property type="entry name" value="HTH_LYTTR"/>
    <property type="match status" value="1"/>
</dbReference>
<keyword evidence="5" id="KW-1185">Reference proteome</keyword>
<evidence type="ECO:0000259" key="3">
    <source>
        <dbReference type="PROSITE" id="PS50930"/>
    </source>
</evidence>
<dbReference type="PROSITE" id="PS50110">
    <property type="entry name" value="RESPONSE_REGULATORY"/>
    <property type="match status" value="1"/>
</dbReference>
<dbReference type="InterPro" id="IPR007492">
    <property type="entry name" value="LytTR_DNA-bd_dom"/>
</dbReference>
<feature type="domain" description="HTH LytTR-type" evidence="3">
    <location>
        <begin position="135"/>
        <end position="237"/>
    </location>
</feature>
<keyword evidence="1" id="KW-0597">Phosphoprotein</keyword>
<dbReference type="InterPro" id="IPR011006">
    <property type="entry name" value="CheY-like_superfamily"/>
</dbReference>
<feature type="modified residue" description="4-aspartylphosphate" evidence="1">
    <location>
        <position position="56"/>
    </location>
</feature>
<organism evidence="4 5">
    <name type="scientific">Chitinophaga nivalis</name>
    <dbReference type="NCBI Taxonomy" id="2991709"/>
    <lineage>
        <taxon>Bacteria</taxon>
        <taxon>Pseudomonadati</taxon>
        <taxon>Bacteroidota</taxon>
        <taxon>Chitinophagia</taxon>
        <taxon>Chitinophagales</taxon>
        <taxon>Chitinophagaceae</taxon>
        <taxon>Chitinophaga</taxon>
    </lineage>
</organism>
<sequence length="237" mass="27689">MNPIQVIIVDDERAAREEMKRALQMYPDITVVGEAQHADDACELIRTKKPDLVFLDIQLPEKDGFALLAALETVPEVIFTTAYHQYAVQAFDCNALDYLMKPIREERLEKALEKVREKLMHKTEQQQTLSMNRRIFIREGTYSYYIRIGDIYLAESVGNYARLYFQDKKTYLKTSLNLLEEKLDIHFFFRINRTQLVNIDFITRVHPLAGGRLQLTLQNGQLLEVSGRQAVKFRTRL</sequence>
<protein>
    <submittedName>
        <fullName evidence="4">Response regulator transcription factor</fullName>
    </submittedName>
</protein>
<dbReference type="SMART" id="SM00850">
    <property type="entry name" value="LytTR"/>
    <property type="match status" value="1"/>
</dbReference>
<feature type="domain" description="Response regulatory" evidence="2">
    <location>
        <begin position="5"/>
        <end position="116"/>
    </location>
</feature>
<dbReference type="RefSeq" id="WP_264730294.1">
    <property type="nucleotide sequence ID" value="NZ_JAPDNR010000001.1"/>
</dbReference>
<dbReference type="SMART" id="SM00448">
    <property type="entry name" value="REC"/>
    <property type="match status" value="1"/>
</dbReference>
<dbReference type="Pfam" id="PF00072">
    <property type="entry name" value="Response_reg"/>
    <property type="match status" value="1"/>
</dbReference>
<dbReference type="PANTHER" id="PTHR37299">
    <property type="entry name" value="TRANSCRIPTIONAL REGULATOR-RELATED"/>
    <property type="match status" value="1"/>
</dbReference>
<evidence type="ECO:0000259" key="2">
    <source>
        <dbReference type="PROSITE" id="PS50110"/>
    </source>
</evidence>
<dbReference type="PANTHER" id="PTHR37299:SF1">
    <property type="entry name" value="STAGE 0 SPORULATION PROTEIN A HOMOLOG"/>
    <property type="match status" value="1"/>
</dbReference>